<feature type="transmembrane region" description="Helical" evidence="1">
    <location>
        <begin position="76"/>
        <end position="93"/>
    </location>
</feature>
<keyword evidence="1" id="KW-0472">Membrane</keyword>
<gene>
    <name evidence="2" type="ORF">HMPREF9997_00804</name>
</gene>
<evidence type="ECO:0000313" key="2">
    <source>
        <dbReference type="EMBL" id="EKX91202.1"/>
    </source>
</evidence>
<comment type="caution">
    <text evidence="2">The sequence shown here is derived from an EMBL/GenBank/DDBJ whole genome shotgun (WGS) entry which is preliminary data.</text>
</comment>
<name>L1MIY1_9CORY</name>
<dbReference type="EMBL" id="AMEM01000013">
    <property type="protein sequence ID" value="EKX91202.1"/>
    <property type="molecule type" value="Genomic_DNA"/>
</dbReference>
<evidence type="ECO:0000256" key="1">
    <source>
        <dbReference type="SAM" id="Phobius"/>
    </source>
</evidence>
<keyword evidence="3" id="KW-1185">Reference proteome</keyword>
<dbReference type="AlphaFoldDB" id="L1MIY1"/>
<keyword evidence="1" id="KW-0812">Transmembrane</keyword>
<proteinExistence type="predicted"/>
<dbReference type="PATRIC" id="fig|1035195.3.peg.720"/>
<reference evidence="2 3" key="1">
    <citation type="submission" date="2012-05" db="EMBL/GenBank/DDBJ databases">
        <authorList>
            <person name="Weinstock G."/>
            <person name="Sodergren E."/>
            <person name="Lobos E.A."/>
            <person name="Fulton L."/>
            <person name="Fulton R."/>
            <person name="Courtney L."/>
            <person name="Fronick C."/>
            <person name="O'Laughlin M."/>
            <person name="Godfrey J."/>
            <person name="Wilson R.M."/>
            <person name="Miner T."/>
            <person name="Farmer C."/>
            <person name="Delehaunty K."/>
            <person name="Cordes M."/>
            <person name="Minx P."/>
            <person name="Tomlinson C."/>
            <person name="Chen J."/>
            <person name="Wollam A."/>
            <person name="Pepin K.H."/>
            <person name="Bhonagiri V."/>
            <person name="Zhang X."/>
            <person name="Suruliraj S."/>
            <person name="Warren W."/>
            <person name="Mitreva M."/>
            <person name="Mardis E.R."/>
            <person name="Wilson R.K."/>
        </authorList>
    </citation>
    <scope>NUCLEOTIDE SEQUENCE [LARGE SCALE GENOMIC DNA]</scope>
    <source>
        <strain evidence="2 3">F0235</strain>
    </source>
</reference>
<dbReference type="HOGENOM" id="CLU_2381305_0_0_11"/>
<accession>L1MIY1</accession>
<protein>
    <submittedName>
        <fullName evidence="2">Uncharacterized protein</fullName>
    </submittedName>
</protein>
<organism evidence="2 3">
    <name type="scientific">Corynebacterium durum F0235</name>
    <dbReference type="NCBI Taxonomy" id="1035195"/>
    <lineage>
        <taxon>Bacteria</taxon>
        <taxon>Bacillati</taxon>
        <taxon>Actinomycetota</taxon>
        <taxon>Actinomycetes</taxon>
        <taxon>Mycobacteriales</taxon>
        <taxon>Corynebacteriaceae</taxon>
        <taxon>Corynebacterium</taxon>
    </lineage>
</organism>
<sequence>MLAVGGKIAIPSNVLPLFDVRVAFMKDAEAEEENESDIYATLGITFGAMGFAGNGFGVLGLVFSILSFNKSDDRKLPIIAFIISTIATAIPFLL</sequence>
<keyword evidence="1" id="KW-1133">Transmembrane helix</keyword>
<dbReference type="Proteomes" id="UP000010445">
    <property type="component" value="Unassembled WGS sequence"/>
</dbReference>
<dbReference type="STRING" id="1035195.HMPREF9997_00804"/>
<evidence type="ECO:0000313" key="3">
    <source>
        <dbReference type="Proteomes" id="UP000010445"/>
    </source>
</evidence>
<feature type="transmembrane region" description="Helical" evidence="1">
    <location>
        <begin position="38"/>
        <end position="64"/>
    </location>
</feature>